<evidence type="ECO:0000313" key="2">
    <source>
        <dbReference type="Proteomes" id="UP000199321"/>
    </source>
</evidence>
<accession>A0A1G7HEH5</accession>
<dbReference type="EMBL" id="FNBA01000004">
    <property type="protein sequence ID" value="SDE98887.1"/>
    <property type="molecule type" value="Genomic_DNA"/>
</dbReference>
<dbReference type="RefSeq" id="WP_093144719.1">
    <property type="nucleotide sequence ID" value="NZ_BMWO01000004.1"/>
</dbReference>
<sequence length="130" mass="15080">MSFLAKLTIEGEEMNVLECSFEFNQKVGYNGRPIELPRAGLIQILIESTSNTDLLAWMVMPHTYKEGEIIFYKRDNMSSNKTLTFHDAFCISYKEFFNAEDALPMKTRIEISARAMDINDVSFENTWDIF</sequence>
<dbReference type="STRING" id="227084.SAMN05421855_10451"/>
<dbReference type="Proteomes" id="UP000199321">
    <property type="component" value="Unassembled WGS sequence"/>
</dbReference>
<dbReference type="OrthoDB" id="955509at2"/>
<proteinExistence type="predicted"/>
<name>A0A1G7HEH5_9FLAO</name>
<protein>
    <recommendedName>
        <fullName evidence="3">Phage tail protein</fullName>
    </recommendedName>
</protein>
<dbReference type="GO" id="GO:0033104">
    <property type="term" value="C:type VI protein secretion system complex"/>
    <property type="evidence" value="ECO:0007669"/>
    <property type="project" value="InterPro"/>
</dbReference>
<dbReference type="Pfam" id="PF17642">
    <property type="entry name" value="TssD"/>
    <property type="match status" value="1"/>
</dbReference>
<keyword evidence="2" id="KW-1185">Reference proteome</keyword>
<evidence type="ECO:0000313" key="1">
    <source>
        <dbReference type="EMBL" id="SDE98887.1"/>
    </source>
</evidence>
<evidence type="ECO:0008006" key="3">
    <source>
        <dbReference type="Google" id="ProtNLM"/>
    </source>
</evidence>
<reference evidence="1 2" key="1">
    <citation type="submission" date="2016-10" db="EMBL/GenBank/DDBJ databases">
        <authorList>
            <person name="de Groot N.N."/>
        </authorList>
    </citation>
    <scope>NUCLEOTIDE SEQUENCE [LARGE SCALE GENOMIC DNA]</scope>
    <source>
        <strain evidence="1 2">DSM 16195</strain>
    </source>
</reference>
<organism evidence="1 2">
    <name type="scientific">Ulvibacter litoralis</name>
    <dbReference type="NCBI Taxonomy" id="227084"/>
    <lineage>
        <taxon>Bacteria</taxon>
        <taxon>Pseudomonadati</taxon>
        <taxon>Bacteroidota</taxon>
        <taxon>Flavobacteriia</taxon>
        <taxon>Flavobacteriales</taxon>
        <taxon>Flavobacteriaceae</taxon>
        <taxon>Ulvibacter</taxon>
    </lineage>
</organism>
<dbReference type="AlphaFoldDB" id="A0A1G7HEH5"/>
<dbReference type="InterPro" id="IPR041408">
    <property type="entry name" value="Hcp_Tssd"/>
</dbReference>
<gene>
    <name evidence="1" type="ORF">SAMN05421855_10451</name>
</gene>